<feature type="region of interest" description="Disordered" evidence="10">
    <location>
        <begin position="401"/>
        <end position="434"/>
    </location>
</feature>
<evidence type="ECO:0000256" key="7">
    <source>
        <dbReference type="ARBA" id="ARBA00023163"/>
    </source>
</evidence>
<reference evidence="11 12" key="1">
    <citation type="journal article" date="2012" name="Eukaryot. Cell">
        <title>Draft genome sequence of CBS 2479, the standard type strain of Trichosporon asahii.</title>
        <authorList>
            <person name="Yang R.Y."/>
            <person name="Li H.T."/>
            <person name="Zhu H."/>
            <person name="Zhou G.P."/>
            <person name="Wang M."/>
            <person name="Wang L."/>
        </authorList>
    </citation>
    <scope>NUCLEOTIDE SEQUENCE [LARGE SCALE GENOMIC DNA]</scope>
    <source>
        <strain evidence="12">ATCC 90039 / CBS 2479 / JCM 2466 / KCTC 7840 / NCYC 2677 / UAMH 7654</strain>
    </source>
</reference>
<evidence type="ECO:0000256" key="9">
    <source>
        <dbReference type="ARBA" id="ARBA00048940"/>
    </source>
</evidence>
<evidence type="ECO:0000256" key="6">
    <source>
        <dbReference type="ARBA" id="ARBA00023015"/>
    </source>
</evidence>
<evidence type="ECO:0000256" key="8">
    <source>
        <dbReference type="ARBA" id="ARBA00023242"/>
    </source>
</evidence>
<dbReference type="KEGG" id="tasa:A1Q1_02911"/>
<evidence type="ECO:0000313" key="12">
    <source>
        <dbReference type="Proteomes" id="UP000002748"/>
    </source>
</evidence>
<dbReference type="Pfam" id="PF08214">
    <property type="entry name" value="HAT_KAT11"/>
    <property type="match status" value="1"/>
</dbReference>
<evidence type="ECO:0000256" key="2">
    <source>
        <dbReference type="ARBA" id="ARBA00013184"/>
    </source>
</evidence>
<keyword evidence="7" id="KW-0804">Transcription</keyword>
<evidence type="ECO:0000256" key="3">
    <source>
        <dbReference type="ARBA" id="ARBA00022679"/>
    </source>
</evidence>
<dbReference type="SMART" id="SM01250">
    <property type="entry name" value="KAT11"/>
    <property type="match status" value="1"/>
</dbReference>
<proteinExistence type="predicted"/>
<dbReference type="AlphaFoldDB" id="J5SXU3"/>
<feature type="compositionally biased region" description="Basic and acidic residues" evidence="10">
    <location>
        <begin position="494"/>
        <end position="503"/>
    </location>
</feature>
<dbReference type="Proteomes" id="UP000002748">
    <property type="component" value="Unassembled WGS sequence"/>
</dbReference>
<evidence type="ECO:0000313" key="11">
    <source>
        <dbReference type="EMBL" id="EJT48101.1"/>
    </source>
</evidence>
<comment type="caution">
    <text evidence="11">The sequence shown here is derived from an EMBL/GenBank/DDBJ whole genome shotgun (WGS) entry which is preliminary data.</text>
</comment>
<dbReference type="InterPro" id="IPR051236">
    <property type="entry name" value="HAT_RTT109-like"/>
</dbReference>
<comment type="catalytic activity">
    <reaction evidence="9">
        <text>L-lysyl-[histone] + acetyl-CoA = N(6)-acetyl-L-lysyl-[histone] + CoA + H(+)</text>
        <dbReference type="Rhea" id="RHEA:21992"/>
        <dbReference type="Rhea" id="RHEA-COMP:9845"/>
        <dbReference type="Rhea" id="RHEA-COMP:11338"/>
        <dbReference type="ChEBI" id="CHEBI:15378"/>
        <dbReference type="ChEBI" id="CHEBI:29969"/>
        <dbReference type="ChEBI" id="CHEBI:57287"/>
        <dbReference type="ChEBI" id="CHEBI:57288"/>
        <dbReference type="ChEBI" id="CHEBI:61930"/>
        <dbReference type="EC" id="2.3.1.48"/>
    </reaction>
    <physiologicalReaction direction="left-to-right" evidence="9">
        <dbReference type="Rhea" id="RHEA:21993"/>
    </physiologicalReaction>
</comment>
<dbReference type="GO" id="GO:0006974">
    <property type="term" value="P:DNA damage response"/>
    <property type="evidence" value="ECO:0007669"/>
    <property type="project" value="UniProtKB-KW"/>
</dbReference>
<keyword evidence="4" id="KW-0227">DNA damage</keyword>
<feature type="region of interest" description="Disordered" evidence="10">
    <location>
        <begin position="288"/>
        <end position="346"/>
    </location>
</feature>
<dbReference type="PANTHER" id="PTHR31571">
    <property type="entry name" value="ALTERED INHERITANCE OF MITOCHONDRIA PROTEIN 6"/>
    <property type="match status" value="1"/>
</dbReference>
<evidence type="ECO:0000256" key="5">
    <source>
        <dbReference type="ARBA" id="ARBA00022990"/>
    </source>
</evidence>
<feature type="compositionally biased region" description="Basic and acidic residues" evidence="10">
    <location>
        <begin position="303"/>
        <end position="346"/>
    </location>
</feature>
<name>J5SXU3_TRIAS</name>
<dbReference type="PANTHER" id="PTHR31571:SF2">
    <property type="entry name" value="HISTONE ACETYLTRANSFERASE RTT109"/>
    <property type="match status" value="1"/>
</dbReference>
<gene>
    <name evidence="11" type="ORF">A1Q1_02911</name>
</gene>
<sequence>MARPSLRDTLLSALQTLPNAVPLDLVVLQSAPKRTTEIFPHAPSAAVRCVDREYLVVVSCGLPALPDDTGLSSNSNTVEGEKSASGTEGGKDSTNGGKVLAAAISAHVYTLPNSAAELVYISKVDSSGYASACGPLTRVLASSFISYFLEAPGTVAATLFARAQGQYLFPNSVEGGGKRVLGGLGLCGWWKRVFEDAASKVVEAKKGPVVKPRQVELSYLLPSYSAAEARGMLPAASALPAGVKWDYKPPFTHRILPGTSLATLIPSLPDDPKTRFLEELVDDALDKEPYAVRERRRSSQAKQPEDSKDENGEKSDANGEPKDDKEKERAKLSRKERETEAEEEERRKAYAALEKVPTDEFWERMGFRQECASGDVTGFFHVLVVPDPEGGDASSFVAAAEAQQLAAESKPDSKPESSDSSKPPASGKDAHTLPPALVERILTSMLNTDFGNRQLASSGTSFWTQATKSLVVDAIGEKGWDACFGAIAAKQGVQREQKRKEETVTMLQPRKKKK</sequence>
<dbReference type="HOGENOM" id="CLU_019224_0_0_1"/>
<dbReference type="GO" id="GO:0032931">
    <property type="term" value="F:histone H3K56 acetyltransferase activity"/>
    <property type="evidence" value="ECO:0007669"/>
    <property type="project" value="TreeGrafter"/>
</dbReference>
<dbReference type="EC" id="2.3.1.48" evidence="2"/>
<evidence type="ECO:0000256" key="4">
    <source>
        <dbReference type="ARBA" id="ARBA00022763"/>
    </source>
</evidence>
<keyword evidence="5" id="KW-0007">Acetylation</keyword>
<organism evidence="11 12">
    <name type="scientific">Trichosporon asahii var. asahii (strain ATCC 90039 / CBS 2479 / JCM 2466 / KCTC 7840 / NBRC 103889/ NCYC 2677 / UAMH 7654)</name>
    <name type="common">Yeast</name>
    <dbReference type="NCBI Taxonomy" id="1186058"/>
    <lineage>
        <taxon>Eukaryota</taxon>
        <taxon>Fungi</taxon>
        <taxon>Dikarya</taxon>
        <taxon>Basidiomycota</taxon>
        <taxon>Agaricomycotina</taxon>
        <taxon>Tremellomycetes</taxon>
        <taxon>Trichosporonales</taxon>
        <taxon>Trichosporonaceae</taxon>
        <taxon>Trichosporon</taxon>
    </lineage>
</organism>
<dbReference type="VEuPathDB" id="FungiDB:A1Q1_02911"/>
<dbReference type="InterPro" id="IPR013178">
    <property type="entry name" value="Histone_AcTrfase_Rtt109/CBP"/>
</dbReference>
<dbReference type="GO" id="GO:0005634">
    <property type="term" value="C:nucleus"/>
    <property type="evidence" value="ECO:0007669"/>
    <property type="project" value="UniProtKB-SubCell"/>
</dbReference>
<keyword evidence="6" id="KW-0805">Transcription regulation</keyword>
<dbReference type="OrthoDB" id="3361892at2759"/>
<evidence type="ECO:0000256" key="1">
    <source>
        <dbReference type="ARBA" id="ARBA00004123"/>
    </source>
</evidence>
<feature type="region of interest" description="Disordered" evidence="10">
    <location>
        <begin position="70"/>
        <end position="92"/>
    </location>
</feature>
<keyword evidence="3" id="KW-0808">Transferase</keyword>
<keyword evidence="8" id="KW-0539">Nucleus</keyword>
<protein>
    <recommendedName>
        <fullName evidence="2">histone acetyltransferase</fullName>
        <ecNumber evidence="2">2.3.1.48</ecNumber>
    </recommendedName>
</protein>
<comment type="subcellular location">
    <subcellularLocation>
        <location evidence="1">Nucleus</location>
    </subcellularLocation>
</comment>
<accession>J5SXU3</accession>
<dbReference type="RefSeq" id="XP_014179615.1">
    <property type="nucleotide sequence ID" value="XM_014324140.1"/>
</dbReference>
<feature type="region of interest" description="Disordered" evidence="10">
    <location>
        <begin position="494"/>
        <end position="514"/>
    </location>
</feature>
<dbReference type="GO" id="GO:0006355">
    <property type="term" value="P:regulation of DNA-templated transcription"/>
    <property type="evidence" value="ECO:0007669"/>
    <property type="project" value="InterPro"/>
</dbReference>
<evidence type="ECO:0000256" key="10">
    <source>
        <dbReference type="SAM" id="MobiDB-lite"/>
    </source>
</evidence>
<dbReference type="InterPro" id="IPR016849">
    <property type="entry name" value="Rtt109"/>
</dbReference>
<dbReference type="PROSITE" id="PS51728">
    <property type="entry name" value="RTT109_HAT"/>
    <property type="match status" value="1"/>
</dbReference>
<dbReference type="EMBL" id="ALBS01000212">
    <property type="protein sequence ID" value="EJT48101.1"/>
    <property type="molecule type" value="Genomic_DNA"/>
</dbReference>
<dbReference type="GeneID" id="25986424"/>
<feature type="compositionally biased region" description="Basic and acidic residues" evidence="10">
    <location>
        <begin position="409"/>
        <end position="419"/>
    </location>
</feature>